<organism evidence="2 3">
    <name type="scientific">Purpureocillium takamizusanense</name>
    <dbReference type="NCBI Taxonomy" id="2060973"/>
    <lineage>
        <taxon>Eukaryota</taxon>
        <taxon>Fungi</taxon>
        <taxon>Dikarya</taxon>
        <taxon>Ascomycota</taxon>
        <taxon>Pezizomycotina</taxon>
        <taxon>Sordariomycetes</taxon>
        <taxon>Hypocreomycetidae</taxon>
        <taxon>Hypocreales</taxon>
        <taxon>Ophiocordycipitaceae</taxon>
        <taxon>Purpureocillium</taxon>
    </lineage>
</organism>
<feature type="compositionally biased region" description="Polar residues" evidence="1">
    <location>
        <begin position="106"/>
        <end position="124"/>
    </location>
</feature>
<evidence type="ECO:0000313" key="3">
    <source>
        <dbReference type="Proteomes" id="UP000829364"/>
    </source>
</evidence>
<sequence>MPRPVGRPRAAKGPKPTDAETNAPAGLSTRQTRSRALKTAAAMGREDATATAEKKRALNDGSPGQPPKRPARRGTRIRTKVAAPNSSINNNDGSATEAEEDEEAPQNHNFYNKINVSAGVTRSQEPQKKPSLASQQSLEEHEDLYAHLVDFLSDDNPEGPAAKRSGLQQKTRSPELGANGSSSEPPDRLNEKLDRDESPEQKQHDVETGLGAKDIPTRVAERVTITTNVADTAEGAVDAEGPEVQPSIVSLEKLSLMLKLMAKRGWTGDNDYADELLPHGHERGTNWLKRHAKELGTKDLRALFQMTYELIRILKRIPRIPKYQQQAGHLRAEKETIKTALEAVGRATARVTDPRLQLTKAARTGICKKVMPMLVLCLREAVLVGTLVTSDAGVPLPVEGLLIPSALELPRLVLAWCLQLYMVLEPQLDENRIQAATKNEKMTLTNRRRIKTYLGDLLHKLKQADDPLNQRLHRQMATQMQQETRRIREKEARDERDKQERQMQLVREASQRILIEDKYLRDHGWRIWEDEALRDTLDKVSNPKIETLVGLVPGRTEYEVRRRVAELREMAGA</sequence>
<feature type="compositionally biased region" description="Basic and acidic residues" evidence="1">
    <location>
        <begin position="185"/>
        <end position="207"/>
    </location>
</feature>
<dbReference type="Proteomes" id="UP000829364">
    <property type="component" value="Chromosome 3"/>
</dbReference>
<reference evidence="2" key="1">
    <citation type="submission" date="2021-11" db="EMBL/GenBank/DDBJ databases">
        <title>Purpureocillium_takamizusanense_genome.</title>
        <authorList>
            <person name="Nguyen N.-H."/>
        </authorList>
    </citation>
    <scope>NUCLEOTIDE SEQUENCE</scope>
    <source>
        <strain evidence="2">PT3</strain>
    </source>
</reference>
<accession>A0A9Q8QF62</accession>
<feature type="compositionally biased region" description="Basic and acidic residues" evidence="1">
    <location>
        <begin position="483"/>
        <end position="501"/>
    </location>
</feature>
<dbReference type="OrthoDB" id="5236024at2759"/>
<protein>
    <submittedName>
        <fullName evidence="2">Uncharacterized protein</fullName>
    </submittedName>
</protein>
<evidence type="ECO:0000256" key="1">
    <source>
        <dbReference type="SAM" id="MobiDB-lite"/>
    </source>
</evidence>
<feature type="region of interest" description="Disordered" evidence="1">
    <location>
        <begin position="479"/>
        <end position="503"/>
    </location>
</feature>
<evidence type="ECO:0000313" key="2">
    <source>
        <dbReference type="EMBL" id="UNI18086.1"/>
    </source>
</evidence>
<dbReference type="RefSeq" id="XP_047841567.1">
    <property type="nucleotide sequence ID" value="XM_047985590.1"/>
</dbReference>
<feature type="region of interest" description="Disordered" evidence="1">
    <location>
        <begin position="1"/>
        <end position="210"/>
    </location>
</feature>
<gene>
    <name evidence="2" type="ORF">JDV02_004377</name>
</gene>
<dbReference type="AlphaFoldDB" id="A0A9Q8QF62"/>
<feature type="compositionally biased region" description="Basic residues" evidence="1">
    <location>
        <begin position="69"/>
        <end position="79"/>
    </location>
</feature>
<name>A0A9Q8QF62_9HYPO</name>
<feature type="compositionally biased region" description="Polar residues" evidence="1">
    <location>
        <begin position="84"/>
        <end position="94"/>
    </location>
</feature>
<dbReference type="EMBL" id="CP086356">
    <property type="protein sequence ID" value="UNI18086.1"/>
    <property type="molecule type" value="Genomic_DNA"/>
</dbReference>
<dbReference type="GeneID" id="72066332"/>
<feature type="compositionally biased region" description="Basic and acidic residues" evidence="1">
    <location>
        <begin position="44"/>
        <end position="58"/>
    </location>
</feature>
<dbReference type="KEGG" id="ptkz:JDV02_004377"/>
<proteinExistence type="predicted"/>
<keyword evidence="3" id="KW-1185">Reference proteome</keyword>